<proteinExistence type="predicted"/>
<sequence length="88" mass="9975">MEELTLIDGNVGEMAEKMDFFTYLDDFYMATGEIKELKNETTKKIAKLEMELAEMKKKQSGIRIGFELQIVIAAAVVLLLLSILICLK</sequence>
<organism evidence="2 3">
    <name type="scientific">Thlaspi arvense</name>
    <name type="common">Field penny-cress</name>
    <dbReference type="NCBI Taxonomy" id="13288"/>
    <lineage>
        <taxon>Eukaryota</taxon>
        <taxon>Viridiplantae</taxon>
        <taxon>Streptophyta</taxon>
        <taxon>Embryophyta</taxon>
        <taxon>Tracheophyta</taxon>
        <taxon>Spermatophyta</taxon>
        <taxon>Magnoliopsida</taxon>
        <taxon>eudicotyledons</taxon>
        <taxon>Gunneridae</taxon>
        <taxon>Pentapetalae</taxon>
        <taxon>rosids</taxon>
        <taxon>malvids</taxon>
        <taxon>Brassicales</taxon>
        <taxon>Brassicaceae</taxon>
        <taxon>Thlaspideae</taxon>
        <taxon>Thlaspi</taxon>
    </lineage>
</organism>
<evidence type="ECO:0000313" key="2">
    <source>
        <dbReference type="EMBL" id="CAH2078977.1"/>
    </source>
</evidence>
<reference evidence="2 3" key="1">
    <citation type="submission" date="2022-03" db="EMBL/GenBank/DDBJ databases">
        <authorList>
            <person name="Nunn A."/>
            <person name="Chopra R."/>
            <person name="Nunn A."/>
            <person name="Contreras Garrido A."/>
        </authorList>
    </citation>
    <scope>NUCLEOTIDE SEQUENCE [LARGE SCALE GENOMIC DNA]</scope>
</reference>
<dbReference type="EMBL" id="OU466863">
    <property type="protein sequence ID" value="CAH2078977.1"/>
    <property type="molecule type" value="Genomic_DNA"/>
</dbReference>
<keyword evidence="1" id="KW-0812">Transmembrane</keyword>
<feature type="transmembrane region" description="Helical" evidence="1">
    <location>
        <begin position="64"/>
        <end position="85"/>
    </location>
</feature>
<protein>
    <submittedName>
        <fullName evidence="2">Uncharacterized protein</fullName>
    </submittedName>
</protein>
<evidence type="ECO:0000256" key="1">
    <source>
        <dbReference type="SAM" id="Phobius"/>
    </source>
</evidence>
<accession>A0AAU9T478</accession>
<evidence type="ECO:0000313" key="3">
    <source>
        <dbReference type="Proteomes" id="UP000836841"/>
    </source>
</evidence>
<keyword evidence="1" id="KW-1133">Transmembrane helix</keyword>
<gene>
    <name evidence="2" type="ORF">TAV2_LOCUS23328</name>
</gene>
<keyword evidence="3" id="KW-1185">Reference proteome</keyword>
<dbReference type="Proteomes" id="UP000836841">
    <property type="component" value="Chromosome 7"/>
</dbReference>
<keyword evidence="1" id="KW-0472">Membrane</keyword>
<name>A0AAU9T478_THLAR</name>
<dbReference type="AlphaFoldDB" id="A0AAU9T478"/>